<dbReference type="RefSeq" id="WP_217668318.1">
    <property type="nucleotide sequence ID" value="NZ_JAHRID010000002.1"/>
</dbReference>
<evidence type="ECO:0000313" key="3">
    <source>
        <dbReference type="Proteomes" id="UP000704611"/>
    </source>
</evidence>
<feature type="transmembrane region" description="Helical" evidence="1">
    <location>
        <begin position="234"/>
        <end position="258"/>
    </location>
</feature>
<evidence type="ECO:0000313" key="2">
    <source>
        <dbReference type="EMBL" id="MBV2128704.1"/>
    </source>
</evidence>
<sequence length="264" mass="29098">MKNVKAVLLFLTLAFSQVFLLVYSAVAEAALIRNGGKGSISISFPTWVVMVPESELVVGLLREEYYAAGVPQASRGPGEYYISAVPEEDCIVYLDGNTPFEGEPCYWQFYQGEMLDLFGYTQSFFADAQSLLSWTISNGTDSWVFGGADTAVEEGVAWQTRREIYMNAAMPADLLPGEYSLTASLDMTAPEGFVFYNIDTFISEPACIPELGGCFRFGSSFGDSWRVTSDPERFVVLPLAVSEPATFGLFSLLLLLLYRRAGRL</sequence>
<comment type="caution">
    <text evidence="2">The sequence shown here is derived from an EMBL/GenBank/DDBJ whole genome shotgun (WGS) entry which is preliminary data.</text>
</comment>
<gene>
    <name evidence="2" type="ORF">KQY15_06305</name>
</gene>
<proteinExistence type="predicted"/>
<keyword evidence="1" id="KW-0812">Transmembrane</keyword>
<protein>
    <recommendedName>
        <fullName evidence="4">PEP-CTERM protein-sorting domain-containing protein</fullName>
    </recommendedName>
</protein>
<keyword evidence="3" id="KW-1185">Reference proteome</keyword>
<keyword evidence="1" id="KW-0472">Membrane</keyword>
<evidence type="ECO:0000256" key="1">
    <source>
        <dbReference type="SAM" id="Phobius"/>
    </source>
</evidence>
<accession>A0ABS6MK14</accession>
<organism evidence="2 3">
    <name type="scientific">Arsukibacterium indicum</name>
    <dbReference type="NCBI Taxonomy" id="2848612"/>
    <lineage>
        <taxon>Bacteria</taxon>
        <taxon>Pseudomonadati</taxon>
        <taxon>Pseudomonadota</taxon>
        <taxon>Gammaproteobacteria</taxon>
        <taxon>Chromatiales</taxon>
        <taxon>Chromatiaceae</taxon>
        <taxon>Arsukibacterium</taxon>
    </lineage>
</organism>
<keyword evidence="1" id="KW-1133">Transmembrane helix</keyword>
<evidence type="ECO:0008006" key="4">
    <source>
        <dbReference type="Google" id="ProtNLM"/>
    </source>
</evidence>
<dbReference type="Proteomes" id="UP000704611">
    <property type="component" value="Unassembled WGS sequence"/>
</dbReference>
<reference evidence="2 3" key="1">
    <citation type="submission" date="2021-06" db="EMBL/GenBank/DDBJ databases">
        <title>Rheinheimera indica sp. nov., isolated from deep-sea sediment.</title>
        <authorList>
            <person name="Wang Z."/>
            <person name="Zhang X.-Y."/>
        </authorList>
    </citation>
    <scope>NUCLEOTIDE SEQUENCE [LARGE SCALE GENOMIC DNA]</scope>
    <source>
        <strain evidence="2 3">SM2107</strain>
    </source>
</reference>
<name>A0ABS6MK14_9GAMM</name>
<dbReference type="EMBL" id="JAHRID010000002">
    <property type="protein sequence ID" value="MBV2128704.1"/>
    <property type="molecule type" value="Genomic_DNA"/>
</dbReference>